<sequence>MRKRKLHMGIVFTILLSLALAGCGNKDQASVSGSNTTKGEAAPTEQASKAVSIKHAWGETEFAQTPQKIVTLDFSFIDTLTALGVTPVGNAGVGKTKVPEYLADKVTGVADVGERKAPNLEVIQSLKPDLIIASVDRHAMIRKELEGITQTVAFDDASIDQIMSNVTTIGEMLGKSEEADKVNNGLKAKIAEVKSSMQGSPSVLVVGYFDDHFTVWIKDSFIGTLLTQSGLNYAFNGEITSTEGKGEGTRMALERLHELNPDYIMMYGDSTDKLKSNPLYQDMKAVKEGHLVNVDRDLWARARGPIAADKILTQVQDILKEKSASK</sequence>
<feature type="signal peptide" evidence="5">
    <location>
        <begin position="1"/>
        <end position="21"/>
    </location>
</feature>
<dbReference type="PROSITE" id="PS51257">
    <property type="entry name" value="PROKAR_LIPOPROTEIN"/>
    <property type="match status" value="1"/>
</dbReference>
<dbReference type="Pfam" id="PF01497">
    <property type="entry name" value="Peripla_BP_2"/>
    <property type="match status" value="1"/>
</dbReference>
<gene>
    <name evidence="7" type="ORF">HPT30_25255</name>
</gene>
<keyword evidence="3" id="KW-0813">Transport</keyword>
<dbReference type="RefSeq" id="WP_175374068.1">
    <property type="nucleotide sequence ID" value="NZ_JABWCS010000220.1"/>
</dbReference>
<evidence type="ECO:0000259" key="6">
    <source>
        <dbReference type="PROSITE" id="PS50983"/>
    </source>
</evidence>
<dbReference type="Gene3D" id="3.40.50.1980">
    <property type="entry name" value="Nitrogenase molybdenum iron protein domain"/>
    <property type="match status" value="2"/>
</dbReference>
<name>A0A850ER06_9BACL</name>
<dbReference type="SUPFAM" id="SSF53807">
    <property type="entry name" value="Helical backbone' metal receptor"/>
    <property type="match status" value="1"/>
</dbReference>
<evidence type="ECO:0000256" key="2">
    <source>
        <dbReference type="ARBA" id="ARBA00008814"/>
    </source>
</evidence>
<evidence type="ECO:0000313" key="7">
    <source>
        <dbReference type="EMBL" id="NUU63663.1"/>
    </source>
</evidence>
<dbReference type="GO" id="GO:1901678">
    <property type="term" value="P:iron coordination entity transport"/>
    <property type="evidence" value="ECO:0007669"/>
    <property type="project" value="UniProtKB-ARBA"/>
</dbReference>
<evidence type="ECO:0000256" key="5">
    <source>
        <dbReference type="SAM" id="SignalP"/>
    </source>
</evidence>
<evidence type="ECO:0000256" key="3">
    <source>
        <dbReference type="ARBA" id="ARBA00022448"/>
    </source>
</evidence>
<comment type="caution">
    <text evidence="7">The sequence shown here is derived from an EMBL/GenBank/DDBJ whole genome shotgun (WGS) entry which is preliminary data.</text>
</comment>
<evidence type="ECO:0000256" key="1">
    <source>
        <dbReference type="ARBA" id="ARBA00004196"/>
    </source>
</evidence>
<accession>A0A850ER06</accession>
<evidence type="ECO:0000313" key="8">
    <source>
        <dbReference type="Proteomes" id="UP000564806"/>
    </source>
</evidence>
<dbReference type="PROSITE" id="PS50983">
    <property type="entry name" value="FE_B12_PBP"/>
    <property type="match status" value="1"/>
</dbReference>
<dbReference type="GO" id="GO:0030288">
    <property type="term" value="C:outer membrane-bounded periplasmic space"/>
    <property type="evidence" value="ECO:0007669"/>
    <property type="project" value="TreeGrafter"/>
</dbReference>
<feature type="domain" description="Fe/B12 periplasmic-binding" evidence="6">
    <location>
        <begin position="68"/>
        <end position="323"/>
    </location>
</feature>
<protein>
    <submittedName>
        <fullName evidence="7">ABC transporter substrate-binding protein</fullName>
    </submittedName>
</protein>
<proteinExistence type="inferred from homology"/>
<comment type="subcellular location">
    <subcellularLocation>
        <location evidence="1">Cell envelope</location>
    </subcellularLocation>
</comment>
<evidence type="ECO:0000256" key="4">
    <source>
        <dbReference type="ARBA" id="ARBA00022729"/>
    </source>
</evidence>
<dbReference type="EMBL" id="JABWCS010000220">
    <property type="protein sequence ID" value="NUU63663.1"/>
    <property type="molecule type" value="Genomic_DNA"/>
</dbReference>
<reference evidence="7" key="1">
    <citation type="submission" date="2020-06" db="EMBL/GenBank/DDBJ databases">
        <title>Paenibacillus sp. nov., isolated from soil.</title>
        <authorList>
            <person name="Seo Y.L."/>
        </authorList>
    </citation>
    <scope>NUCLEOTIDE SEQUENCE [LARGE SCALE GENOMIC DNA]</scope>
    <source>
        <strain evidence="7">JW14</strain>
    </source>
</reference>
<dbReference type="PANTHER" id="PTHR30532:SF1">
    <property type="entry name" value="IRON(3+)-HYDROXAMATE-BINDING PROTEIN FHUD"/>
    <property type="match status" value="1"/>
</dbReference>
<keyword evidence="8" id="KW-1185">Reference proteome</keyword>
<dbReference type="AlphaFoldDB" id="A0A850ER06"/>
<dbReference type="CDD" id="cd01146">
    <property type="entry name" value="FhuD"/>
    <property type="match status" value="1"/>
</dbReference>
<feature type="chain" id="PRO_5038436618" evidence="5">
    <location>
        <begin position="22"/>
        <end position="326"/>
    </location>
</feature>
<organism evidence="7 8">
    <name type="scientific">Paenibacillus agri</name>
    <dbReference type="NCBI Taxonomy" id="2744309"/>
    <lineage>
        <taxon>Bacteria</taxon>
        <taxon>Bacillati</taxon>
        <taxon>Bacillota</taxon>
        <taxon>Bacilli</taxon>
        <taxon>Bacillales</taxon>
        <taxon>Paenibacillaceae</taxon>
        <taxon>Paenibacillus</taxon>
    </lineage>
</organism>
<dbReference type="InterPro" id="IPR051313">
    <property type="entry name" value="Bact_iron-sidero_bind"/>
</dbReference>
<dbReference type="Proteomes" id="UP000564806">
    <property type="component" value="Unassembled WGS sequence"/>
</dbReference>
<keyword evidence="4 5" id="KW-0732">Signal</keyword>
<comment type="similarity">
    <text evidence="2">Belongs to the bacterial solute-binding protein 8 family.</text>
</comment>
<dbReference type="PANTHER" id="PTHR30532">
    <property type="entry name" value="IRON III DICITRATE-BINDING PERIPLASMIC PROTEIN"/>
    <property type="match status" value="1"/>
</dbReference>
<dbReference type="InterPro" id="IPR002491">
    <property type="entry name" value="ABC_transptr_periplasmic_BD"/>
</dbReference>